<sequence>MWSEGVLDAEAVPSLAAPVNPVPAHIRYPTPTPLDNWLSPVCYTDPHSHRCMTAVSRATKHVKQIHALWKQPACFFFLSQLLGASRRVPPAVAVAEVIREKGPTRVQSGHTPYPVASNGPPSAPAP</sequence>
<dbReference type="EMBL" id="CADEAL010001357">
    <property type="protein sequence ID" value="CAB1431650.1"/>
    <property type="molecule type" value="Genomic_DNA"/>
</dbReference>
<accession>A0A9N7UJ32</accession>
<keyword evidence="3" id="KW-1185">Reference proteome</keyword>
<proteinExistence type="predicted"/>
<feature type="region of interest" description="Disordered" evidence="1">
    <location>
        <begin position="103"/>
        <end position="126"/>
    </location>
</feature>
<dbReference type="AlphaFoldDB" id="A0A9N7UJ32"/>
<evidence type="ECO:0000313" key="2">
    <source>
        <dbReference type="EMBL" id="CAB1431650.1"/>
    </source>
</evidence>
<evidence type="ECO:0000256" key="1">
    <source>
        <dbReference type="SAM" id="MobiDB-lite"/>
    </source>
</evidence>
<reference evidence="2" key="1">
    <citation type="submission" date="2020-03" db="EMBL/GenBank/DDBJ databases">
        <authorList>
            <person name="Weist P."/>
        </authorList>
    </citation>
    <scope>NUCLEOTIDE SEQUENCE</scope>
</reference>
<gene>
    <name evidence="2" type="ORF">PLEPLA_LOCUS19707</name>
</gene>
<evidence type="ECO:0000313" key="3">
    <source>
        <dbReference type="Proteomes" id="UP001153269"/>
    </source>
</evidence>
<comment type="caution">
    <text evidence="2">The sequence shown here is derived from an EMBL/GenBank/DDBJ whole genome shotgun (WGS) entry which is preliminary data.</text>
</comment>
<protein>
    <submittedName>
        <fullName evidence="2">Uncharacterized protein</fullName>
    </submittedName>
</protein>
<dbReference type="Proteomes" id="UP001153269">
    <property type="component" value="Unassembled WGS sequence"/>
</dbReference>
<organism evidence="2 3">
    <name type="scientific">Pleuronectes platessa</name>
    <name type="common">European plaice</name>
    <dbReference type="NCBI Taxonomy" id="8262"/>
    <lineage>
        <taxon>Eukaryota</taxon>
        <taxon>Metazoa</taxon>
        <taxon>Chordata</taxon>
        <taxon>Craniata</taxon>
        <taxon>Vertebrata</taxon>
        <taxon>Euteleostomi</taxon>
        <taxon>Actinopterygii</taxon>
        <taxon>Neopterygii</taxon>
        <taxon>Teleostei</taxon>
        <taxon>Neoteleostei</taxon>
        <taxon>Acanthomorphata</taxon>
        <taxon>Carangaria</taxon>
        <taxon>Pleuronectiformes</taxon>
        <taxon>Pleuronectoidei</taxon>
        <taxon>Pleuronectidae</taxon>
        <taxon>Pleuronectes</taxon>
    </lineage>
</organism>
<name>A0A9N7UJ32_PLEPL</name>